<feature type="region of interest" description="Disordered" evidence="1">
    <location>
        <begin position="1"/>
        <end position="25"/>
    </location>
</feature>
<organism evidence="2 3">
    <name type="scientific">Pseudomonas agronomica</name>
    <dbReference type="NCBI Taxonomy" id="2979328"/>
    <lineage>
        <taxon>Bacteria</taxon>
        <taxon>Pseudomonadati</taxon>
        <taxon>Pseudomonadota</taxon>
        <taxon>Gammaproteobacteria</taxon>
        <taxon>Pseudomonadales</taxon>
        <taxon>Pseudomonadaceae</taxon>
        <taxon>Pseudomonas</taxon>
    </lineage>
</organism>
<gene>
    <name evidence="2" type="ORF">OC610_24435</name>
</gene>
<comment type="caution">
    <text evidence="2">The sequence shown here is derived from an EMBL/GenBank/DDBJ whole genome shotgun (WGS) entry which is preliminary data.</text>
</comment>
<evidence type="ECO:0000313" key="2">
    <source>
        <dbReference type="EMBL" id="MCW1247585.1"/>
    </source>
</evidence>
<accession>A0ABT3FEW7</accession>
<dbReference type="Proteomes" id="UP001061999">
    <property type="component" value="Unassembled WGS sequence"/>
</dbReference>
<reference evidence="2" key="1">
    <citation type="submission" date="2022-07" db="EMBL/GenBank/DDBJ databases">
        <title>Pseudomonas agronomica sp. nov.: a novel bacterium with biotechnological application in the synthesis of biofertilizers from valorized agricultural residues.</title>
        <authorList>
            <person name="Robas M."/>
            <person name="Fernandez V.M."/>
            <person name="Luna L."/>
            <person name="Provanza A."/>
            <person name="Jimenez P.A."/>
        </authorList>
    </citation>
    <scope>NUCLEOTIDE SEQUENCE</scope>
    <source>
        <strain evidence="2">SAICEU22T</strain>
    </source>
</reference>
<proteinExistence type="predicted"/>
<feature type="non-terminal residue" evidence="2">
    <location>
        <position position="1"/>
    </location>
</feature>
<evidence type="ECO:0000313" key="3">
    <source>
        <dbReference type="Proteomes" id="UP001061999"/>
    </source>
</evidence>
<keyword evidence="3" id="KW-1185">Reference proteome</keyword>
<name>A0ABT3FEW7_9PSED</name>
<sequence length="77" mass="8583">ACSRWVAKPPQNRLTHSPDKPHQPVYSHEATFPHGGSVAQYEKHFKVKYESTESVLAASKKGWLANKIPKAKPGRCS</sequence>
<protein>
    <submittedName>
        <fullName evidence="2">Uncharacterized protein</fullName>
    </submittedName>
</protein>
<dbReference type="EMBL" id="JAOSHO010000560">
    <property type="protein sequence ID" value="MCW1247585.1"/>
    <property type="molecule type" value="Genomic_DNA"/>
</dbReference>
<evidence type="ECO:0000256" key="1">
    <source>
        <dbReference type="SAM" id="MobiDB-lite"/>
    </source>
</evidence>